<keyword evidence="3" id="KW-1185">Reference proteome</keyword>
<evidence type="ECO:0000313" key="2">
    <source>
        <dbReference type="EMBL" id="KPJ20841.1"/>
    </source>
</evidence>
<dbReference type="Gene3D" id="3.40.30.10">
    <property type="entry name" value="Glutaredoxin"/>
    <property type="match status" value="2"/>
</dbReference>
<dbReference type="KEGG" id="pmac:106707355"/>
<dbReference type="GO" id="GO:0005783">
    <property type="term" value="C:endoplasmic reticulum"/>
    <property type="evidence" value="ECO:0007669"/>
    <property type="project" value="TreeGrafter"/>
</dbReference>
<dbReference type="Proteomes" id="UP000053240">
    <property type="component" value="Unassembled WGS sequence"/>
</dbReference>
<dbReference type="EMBL" id="LADJ01000537">
    <property type="protein sequence ID" value="KPJ20841.1"/>
    <property type="molecule type" value="Genomic_DNA"/>
</dbReference>
<name>A0A0N0PF54_PAPMA</name>
<dbReference type="PANTHER" id="PTHR18929:SF240">
    <property type="entry name" value="PROTEIN DISULFIDE-ISOMERASE"/>
    <property type="match status" value="1"/>
</dbReference>
<organism evidence="2 3">
    <name type="scientific">Papilio machaon</name>
    <name type="common">Old World swallowtail butterfly</name>
    <dbReference type="NCBI Taxonomy" id="76193"/>
    <lineage>
        <taxon>Eukaryota</taxon>
        <taxon>Metazoa</taxon>
        <taxon>Ecdysozoa</taxon>
        <taxon>Arthropoda</taxon>
        <taxon>Hexapoda</taxon>
        <taxon>Insecta</taxon>
        <taxon>Pterygota</taxon>
        <taxon>Neoptera</taxon>
        <taxon>Endopterygota</taxon>
        <taxon>Lepidoptera</taxon>
        <taxon>Glossata</taxon>
        <taxon>Ditrysia</taxon>
        <taxon>Papilionoidea</taxon>
        <taxon>Papilionidae</taxon>
        <taxon>Papilioninae</taxon>
        <taxon>Papilio</taxon>
    </lineage>
</organism>
<dbReference type="GO" id="GO:0034976">
    <property type="term" value="P:response to endoplasmic reticulum stress"/>
    <property type="evidence" value="ECO:0007669"/>
    <property type="project" value="TreeGrafter"/>
</dbReference>
<proteinExistence type="inferred from homology"/>
<keyword evidence="2" id="KW-0413">Isomerase</keyword>
<dbReference type="InterPro" id="IPR036249">
    <property type="entry name" value="Thioredoxin-like_sf"/>
</dbReference>
<comment type="similarity">
    <text evidence="1">Belongs to the protein disulfide isomerase family.</text>
</comment>
<dbReference type="AlphaFoldDB" id="A0A0N0PF54"/>
<dbReference type="PANTHER" id="PTHR18929">
    <property type="entry name" value="PROTEIN DISULFIDE ISOMERASE"/>
    <property type="match status" value="1"/>
</dbReference>
<protein>
    <submittedName>
        <fullName evidence="2">Protein disulfide-isomerase</fullName>
    </submittedName>
</protein>
<dbReference type="SUPFAM" id="SSF52833">
    <property type="entry name" value="Thioredoxin-like"/>
    <property type="match status" value="2"/>
</dbReference>
<dbReference type="STRING" id="76193.A0A0N0PF54"/>
<sequence>MKKDEVPSARLIALEQDMAKYKPASSELSANTIEEFIQSFFAGTLKQHLLSEDLPEDWAAKPVKVLVATNFDEVVFDTNKKVLVEFYAPW</sequence>
<comment type="caution">
    <text evidence="2">The sequence shown here is derived from an EMBL/GenBank/DDBJ whole genome shotgun (WGS) entry which is preliminary data.</text>
</comment>
<gene>
    <name evidence="2" type="ORF">RR48_00568</name>
</gene>
<reference evidence="2 3" key="1">
    <citation type="journal article" date="2015" name="Nat. Commun.">
        <title>Outbred genome sequencing and CRISPR/Cas9 gene editing in butterflies.</title>
        <authorList>
            <person name="Li X."/>
            <person name="Fan D."/>
            <person name="Zhang W."/>
            <person name="Liu G."/>
            <person name="Zhang L."/>
            <person name="Zhao L."/>
            <person name="Fang X."/>
            <person name="Chen L."/>
            <person name="Dong Y."/>
            <person name="Chen Y."/>
            <person name="Ding Y."/>
            <person name="Zhao R."/>
            <person name="Feng M."/>
            <person name="Zhu Y."/>
            <person name="Feng Y."/>
            <person name="Jiang X."/>
            <person name="Zhu D."/>
            <person name="Xiang H."/>
            <person name="Feng X."/>
            <person name="Li S."/>
            <person name="Wang J."/>
            <person name="Zhang G."/>
            <person name="Kronforst M.R."/>
            <person name="Wang W."/>
        </authorList>
    </citation>
    <scope>NUCLEOTIDE SEQUENCE [LARGE SCALE GENOMIC DNA]</scope>
    <source>
        <strain evidence="2">Ya'a_city_454_Pm</strain>
        <tissue evidence="2">Whole body</tissue>
    </source>
</reference>
<dbReference type="GO" id="GO:0003756">
    <property type="term" value="F:protein disulfide isomerase activity"/>
    <property type="evidence" value="ECO:0007669"/>
    <property type="project" value="TreeGrafter"/>
</dbReference>
<evidence type="ECO:0000313" key="3">
    <source>
        <dbReference type="Proteomes" id="UP000053240"/>
    </source>
</evidence>
<accession>A0A0N0PF54</accession>
<dbReference type="InParanoid" id="A0A0N0PF54"/>
<dbReference type="GO" id="GO:0006457">
    <property type="term" value="P:protein folding"/>
    <property type="evidence" value="ECO:0007669"/>
    <property type="project" value="TreeGrafter"/>
</dbReference>
<evidence type="ECO:0000256" key="1">
    <source>
        <dbReference type="ARBA" id="ARBA00006347"/>
    </source>
</evidence>